<protein>
    <submittedName>
        <fullName evidence="1">Uncharacterized protein</fullName>
    </submittedName>
</protein>
<dbReference type="AlphaFoldDB" id="A0A382FAB4"/>
<proteinExistence type="predicted"/>
<evidence type="ECO:0000313" key="1">
    <source>
        <dbReference type="EMBL" id="SVB59037.1"/>
    </source>
</evidence>
<sequence length="37" mass="4226">MDHGLFYFSATPSSTILPLVILHNLKAELPFTVYYLL</sequence>
<organism evidence="1">
    <name type="scientific">marine metagenome</name>
    <dbReference type="NCBI Taxonomy" id="408172"/>
    <lineage>
        <taxon>unclassified sequences</taxon>
        <taxon>metagenomes</taxon>
        <taxon>ecological metagenomes</taxon>
    </lineage>
</organism>
<dbReference type="EMBL" id="UINC01048474">
    <property type="protein sequence ID" value="SVB59037.1"/>
    <property type="molecule type" value="Genomic_DNA"/>
</dbReference>
<name>A0A382FAB4_9ZZZZ</name>
<accession>A0A382FAB4</accession>
<gene>
    <name evidence="1" type="ORF">METZ01_LOCUS211891</name>
</gene>
<reference evidence="1" key="1">
    <citation type="submission" date="2018-05" db="EMBL/GenBank/DDBJ databases">
        <authorList>
            <person name="Lanie J.A."/>
            <person name="Ng W.-L."/>
            <person name="Kazmierczak K.M."/>
            <person name="Andrzejewski T.M."/>
            <person name="Davidsen T.M."/>
            <person name="Wayne K.J."/>
            <person name="Tettelin H."/>
            <person name="Glass J.I."/>
            <person name="Rusch D."/>
            <person name="Podicherti R."/>
            <person name="Tsui H.-C.T."/>
            <person name="Winkler M.E."/>
        </authorList>
    </citation>
    <scope>NUCLEOTIDE SEQUENCE</scope>
</reference>
<feature type="non-terminal residue" evidence="1">
    <location>
        <position position="37"/>
    </location>
</feature>